<evidence type="ECO:0000313" key="3">
    <source>
        <dbReference type="Proteomes" id="UP000504638"/>
    </source>
</evidence>
<evidence type="ECO:0000313" key="2">
    <source>
        <dbReference type="EMBL" id="KAF1811100.1"/>
    </source>
</evidence>
<protein>
    <submittedName>
        <fullName evidence="2 4">Uncharacterized protein</fullName>
    </submittedName>
</protein>
<accession>A0A6G1FZK7</accession>
<keyword evidence="1" id="KW-0175">Coiled coil</keyword>
<reference evidence="4" key="2">
    <citation type="submission" date="2020-04" db="EMBL/GenBank/DDBJ databases">
        <authorList>
            <consortium name="NCBI Genome Project"/>
        </authorList>
    </citation>
    <scope>NUCLEOTIDE SEQUENCE</scope>
    <source>
        <strain evidence="4">CBS 781.70</strain>
    </source>
</reference>
<dbReference type="GeneID" id="54422725"/>
<reference evidence="2 4" key="1">
    <citation type="submission" date="2020-01" db="EMBL/GenBank/DDBJ databases">
        <authorList>
            <consortium name="DOE Joint Genome Institute"/>
            <person name="Haridas S."/>
            <person name="Albert R."/>
            <person name="Binder M."/>
            <person name="Bloem J."/>
            <person name="Labutti K."/>
            <person name="Salamov A."/>
            <person name="Andreopoulos B."/>
            <person name="Baker S.E."/>
            <person name="Barry K."/>
            <person name="Bills G."/>
            <person name="Bluhm B.H."/>
            <person name="Cannon C."/>
            <person name="Castanera R."/>
            <person name="Culley D.E."/>
            <person name="Daum C."/>
            <person name="Ezra D."/>
            <person name="Gonzalez J.B."/>
            <person name="Henrissat B."/>
            <person name="Kuo A."/>
            <person name="Liang C."/>
            <person name="Lipzen A."/>
            <person name="Lutzoni F."/>
            <person name="Magnuson J."/>
            <person name="Mondo S."/>
            <person name="Nolan M."/>
            <person name="Ohm R."/>
            <person name="Pangilinan J."/>
            <person name="Park H.-J."/>
            <person name="Ramirez L."/>
            <person name="Alfaro M."/>
            <person name="Sun H."/>
            <person name="Tritt A."/>
            <person name="Yoshinaga Y."/>
            <person name="Zwiers L.-H."/>
            <person name="Turgeon B.G."/>
            <person name="Goodwin S.B."/>
            <person name="Spatafora J.W."/>
            <person name="Crous P.W."/>
            <person name="Grigoriev I.V."/>
        </authorList>
    </citation>
    <scope>NUCLEOTIDE SEQUENCE</scope>
    <source>
        <strain evidence="2 4">CBS 781.70</strain>
    </source>
</reference>
<dbReference type="RefSeq" id="XP_033532731.1">
    <property type="nucleotide sequence ID" value="XM_033682155.1"/>
</dbReference>
<reference evidence="4" key="3">
    <citation type="submission" date="2025-04" db="UniProtKB">
        <authorList>
            <consortium name="RefSeq"/>
        </authorList>
    </citation>
    <scope>IDENTIFICATION</scope>
    <source>
        <strain evidence="4">CBS 781.70</strain>
    </source>
</reference>
<organism evidence="2">
    <name type="scientific">Eremomyces bilateralis CBS 781.70</name>
    <dbReference type="NCBI Taxonomy" id="1392243"/>
    <lineage>
        <taxon>Eukaryota</taxon>
        <taxon>Fungi</taxon>
        <taxon>Dikarya</taxon>
        <taxon>Ascomycota</taxon>
        <taxon>Pezizomycotina</taxon>
        <taxon>Dothideomycetes</taxon>
        <taxon>Dothideomycetes incertae sedis</taxon>
        <taxon>Eremomycetales</taxon>
        <taxon>Eremomycetaceae</taxon>
        <taxon>Eremomyces</taxon>
    </lineage>
</organism>
<dbReference type="Proteomes" id="UP000504638">
    <property type="component" value="Unplaced"/>
</dbReference>
<name>A0A6G1FZK7_9PEZI</name>
<feature type="coiled-coil region" evidence="1">
    <location>
        <begin position="50"/>
        <end position="119"/>
    </location>
</feature>
<evidence type="ECO:0000256" key="1">
    <source>
        <dbReference type="SAM" id="Coils"/>
    </source>
</evidence>
<evidence type="ECO:0000313" key="4">
    <source>
        <dbReference type="RefSeq" id="XP_033532731.1"/>
    </source>
</evidence>
<dbReference type="AlphaFoldDB" id="A0A6G1FZK7"/>
<gene>
    <name evidence="2 4" type="ORF">P152DRAFT_490205</name>
</gene>
<keyword evidence="3" id="KW-1185">Reference proteome</keyword>
<sequence>MVPFNPCAKWAETATPKEIERTMQECSELELKNCKLQREVLEANERVAEVKRDKQRYHDLKAEYQGLEVRYHDLMEGYVSYTTSALKRSLRLEDEVKRVNEETKRAQKELAKIKDLQGQRPTSEFKQKAKHELRIRDKLIVDLKKKVKNSEGACVEQKWKALLGTTDRHLAERESRVEEIEEEVNEKNNEMRILNGRLHSLEVRNPGFQTDAGEIGDHLDRFVYQKEVVEDKARKKIRELEKQIKESRKDMKDIGDQLDHFIHEKEVVEEKAGKKIRELEKQLKESKKAAEGHILDDVGCEYVVVQEGVGKRTRGLDLFDCWASSSDCDSVNSDGYSSM</sequence>
<proteinExistence type="predicted"/>
<feature type="coiled-coil region" evidence="1">
    <location>
        <begin position="170"/>
        <end position="296"/>
    </location>
</feature>
<dbReference type="EMBL" id="ML975163">
    <property type="protein sequence ID" value="KAF1811100.1"/>
    <property type="molecule type" value="Genomic_DNA"/>
</dbReference>